<dbReference type="EMBL" id="JAERRJ010000007">
    <property type="protein sequence ID" value="MBL1076506.1"/>
    <property type="molecule type" value="Genomic_DNA"/>
</dbReference>
<keyword evidence="2" id="KW-1185">Reference proteome</keyword>
<name>A0ABS1M880_9NOCA</name>
<accession>A0ABS1M880</accession>
<evidence type="ECO:0000313" key="1">
    <source>
        <dbReference type="EMBL" id="MBL1076506.1"/>
    </source>
</evidence>
<sequence length="103" mass="11836">MSADVTATVDGQNRSEPVTRQQLDAWIATMEEFVIVGRGENPDSFIQALALGDEEYRLEYRSDAVKHMMATYVSGATLLSLLLWDWVHDDWQRLDALDWERAF</sequence>
<dbReference type="Proteomes" id="UP000602198">
    <property type="component" value="Unassembled WGS sequence"/>
</dbReference>
<reference evidence="1 2" key="1">
    <citation type="submission" date="2021-01" db="EMBL/GenBank/DDBJ databases">
        <title>WGS of actinomycetes isolated from Thailand.</title>
        <authorList>
            <person name="Thawai C."/>
        </authorList>
    </citation>
    <scope>NUCLEOTIDE SEQUENCE [LARGE SCALE GENOMIC DNA]</scope>
    <source>
        <strain evidence="1 2">LPG 2</strain>
    </source>
</reference>
<comment type="caution">
    <text evidence="1">The sequence shown here is derived from an EMBL/GenBank/DDBJ whole genome shotgun (WGS) entry which is preliminary data.</text>
</comment>
<dbReference type="RefSeq" id="WP_201949090.1">
    <property type="nucleotide sequence ID" value="NZ_JAERRJ010000007.1"/>
</dbReference>
<protein>
    <submittedName>
        <fullName evidence="1">Uncharacterized protein</fullName>
    </submittedName>
</protein>
<gene>
    <name evidence="1" type="ORF">JK358_19090</name>
</gene>
<organism evidence="1 2">
    <name type="scientific">Nocardia acididurans</name>
    <dbReference type="NCBI Taxonomy" id="2802282"/>
    <lineage>
        <taxon>Bacteria</taxon>
        <taxon>Bacillati</taxon>
        <taxon>Actinomycetota</taxon>
        <taxon>Actinomycetes</taxon>
        <taxon>Mycobacteriales</taxon>
        <taxon>Nocardiaceae</taxon>
        <taxon>Nocardia</taxon>
    </lineage>
</organism>
<evidence type="ECO:0000313" key="2">
    <source>
        <dbReference type="Proteomes" id="UP000602198"/>
    </source>
</evidence>
<proteinExistence type="predicted"/>